<dbReference type="SUPFAM" id="SSF50494">
    <property type="entry name" value="Trypsin-like serine proteases"/>
    <property type="match status" value="1"/>
</dbReference>
<keyword evidence="4" id="KW-1185">Reference proteome</keyword>
<evidence type="ECO:0000259" key="2">
    <source>
        <dbReference type="SMART" id="SM00020"/>
    </source>
</evidence>
<evidence type="ECO:0000313" key="4">
    <source>
        <dbReference type="Proteomes" id="UP000823561"/>
    </source>
</evidence>
<evidence type="ECO:0000256" key="1">
    <source>
        <dbReference type="ARBA" id="ARBA00023157"/>
    </source>
</evidence>
<dbReference type="InterPro" id="IPR043504">
    <property type="entry name" value="Peptidase_S1_PA_chymotrypsin"/>
</dbReference>
<dbReference type="Gene3D" id="2.40.10.10">
    <property type="entry name" value="Trypsin-like serine proteases"/>
    <property type="match status" value="2"/>
</dbReference>
<dbReference type="Pfam" id="PF00089">
    <property type="entry name" value="Trypsin"/>
    <property type="match status" value="2"/>
</dbReference>
<dbReference type="InterPro" id="IPR033116">
    <property type="entry name" value="TRYPSIN_SER"/>
</dbReference>
<feature type="domain" description="Peptidase S1" evidence="2">
    <location>
        <begin position="13"/>
        <end position="168"/>
    </location>
</feature>
<reference evidence="3" key="1">
    <citation type="submission" date="2020-10" db="EMBL/GenBank/DDBJ databases">
        <title>Chromosome-scale genome assembly of the Allis shad, Alosa alosa.</title>
        <authorList>
            <person name="Margot Z."/>
            <person name="Christophe K."/>
            <person name="Cabau C."/>
            <person name="Louis A."/>
            <person name="Berthelot C."/>
            <person name="Parey E."/>
            <person name="Roest Crollius H."/>
            <person name="Montfort J."/>
            <person name="Robinson-Rechavi M."/>
            <person name="Bucao C."/>
            <person name="Bouchez O."/>
            <person name="Gislard M."/>
            <person name="Lluch J."/>
            <person name="Milhes M."/>
            <person name="Lampietro C."/>
            <person name="Lopez Roques C."/>
            <person name="Donnadieu C."/>
            <person name="Braasch I."/>
            <person name="Desvignes T."/>
            <person name="Postlethwait J."/>
            <person name="Bobe J."/>
            <person name="Guiguen Y."/>
        </authorList>
    </citation>
    <scope>NUCLEOTIDE SEQUENCE</scope>
    <source>
        <strain evidence="3">M-15738</strain>
        <tissue evidence="3">Blood</tissue>
    </source>
</reference>
<comment type="caution">
    <text evidence="3">The sequence shown here is derived from an EMBL/GenBank/DDBJ whole genome shotgun (WGS) entry which is preliminary data.</text>
</comment>
<accession>A0AAV6H7X8</accession>
<dbReference type="GO" id="GO:0030141">
    <property type="term" value="C:secretory granule"/>
    <property type="evidence" value="ECO:0007669"/>
    <property type="project" value="TreeGrafter"/>
</dbReference>
<dbReference type="InterPro" id="IPR009003">
    <property type="entry name" value="Peptidase_S1_PA"/>
</dbReference>
<keyword evidence="1" id="KW-1015">Disulfide bond</keyword>
<dbReference type="InterPro" id="IPR001254">
    <property type="entry name" value="Trypsin_dom"/>
</dbReference>
<proteinExistence type="predicted"/>
<evidence type="ECO:0000313" key="3">
    <source>
        <dbReference type="EMBL" id="KAG5282102.1"/>
    </source>
</evidence>
<dbReference type="AlphaFoldDB" id="A0AAV6H7X8"/>
<dbReference type="SMART" id="SM00020">
    <property type="entry name" value="Tryp_SPc"/>
    <property type="match status" value="1"/>
</dbReference>
<dbReference type="EMBL" id="JADWDJ010000004">
    <property type="protein sequence ID" value="KAG5282102.1"/>
    <property type="molecule type" value="Genomic_DNA"/>
</dbReference>
<dbReference type="PRINTS" id="PR00722">
    <property type="entry name" value="CHYMOTRYPSIN"/>
</dbReference>
<dbReference type="PANTHER" id="PTHR24271:SF48">
    <property type="entry name" value="KALLIKREIN-14"/>
    <property type="match status" value="1"/>
</dbReference>
<organism evidence="3 4">
    <name type="scientific">Alosa alosa</name>
    <name type="common">allis shad</name>
    <dbReference type="NCBI Taxonomy" id="278164"/>
    <lineage>
        <taxon>Eukaryota</taxon>
        <taxon>Metazoa</taxon>
        <taxon>Chordata</taxon>
        <taxon>Craniata</taxon>
        <taxon>Vertebrata</taxon>
        <taxon>Euteleostomi</taxon>
        <taxon>Actinopterygii</taxon>
        <taxon>Neopterygii</taxon>
        <taxon>Teleostei</taxon>
        <taxon>Clupei</taxon>
        <taxon>Clupeiformes</taxon>
        <taxon>Clupeoidei</taxon>
        <taxon>Clupeidae</taxon>
        <taxon>Alosa</taxon>
    </lineage>
</organism>
<dbReference type="GO" id="GO:0006508">
    <property type="term" value="P:proteolysis"/>
    <property type="evidence" value="ECO:0007669"/>
    <property type="project" value="InterPro"/>
</dbReference>
<dbReference type="PANTHER" id="PTHR24271">
    <property type="entry name" value="KALLIKREIN-RELATED"/>
    <property type="match status" value="1"/>
</dbReference>
<dbReference type="PROSITE" id="PS00135">
    <property type="entry name" value="TRYPSIN_SER"/>
    <property type="match status" value="1"/>
</dbReference>
<sequence>MQPIEMHFAPWWKVRVGDDKVHCGGSLLSSEWIITARHCDKINLEAIVGKHPTGEGLTIIDIVGWMTATVGRYTEKKNFYHANKLQCGNLTVVECQSPSCPYLQDYQYQHLLCAIGTNTKCDSSHGDSGSSLISGGKLHGVLVMSDDYFCGDTVDFMDICHTEYRKWIFTTTRL</sequence>
<name>A0AAV6H7X8_9TELE</name>
<dbReference type="GO" id="GO:0004252">
    <property type="term" value="F:serine-type endopeptidase activity"/>
    <property type="evidence" value="ECO:0007669"/>
    <property type="project" value="InterPro"/>
</dbReference>
<dbReference type="Proteomes" id="UP000823561">
    <property type="component" value="Chromosome 4"/>
</dbReference>
<gene>
    <name evidence="3" type="ORF">AALO_G00052230</name>
</gene>
<dbReference type="InterPro" id="IPR001314">
    <property type="entry name" value="Peptidase_S1A"/>
</dbReference>
<protein>
    <recommendedName>
        <fullName evidence="2">Peptidase S1 domain-containing protein</fullName>
    </recommendedName>
</protein>